<sequence>MQLFALPAQAGPCAEGDTAPRDCSVGVCKGVAYCEGPYLGECTATGESTQSCTVCGRTGYRYCSDFDLMPESCSAHRAELCNACDDDGDGAVDEGLAGAACTLPNGCSGVMSCSSSGGTCVWAPGSTKPCPNCGTGGYATCQQDGSIGLCRPVAPTGEIDCNGCDDNHDGVADGASSTAETCNGQDDDCDGAIDEGSSGVEGDACAVNVAQVCCEPTTCVAQGKNCGVISNGCGSPLDCGTCPSGQACGTGGVPNVCACAPIPEQTACSGKCGLVPNGCGSTWNCGGCTSPQSCGGGGTPNVCGCTPVSQATACAGKNCGLVSNGCGGTYSCGGACTGYNSCGGGGNPNVCGCSADPNACDGRECGSVDNGCGGTMNCGTCLGTAYCRAGECVGGDLQKSEEVSR</sequence>
<dbReference type="EMBL" id="BJXR01000040">
    <property type="protein sequence ID" value="GEN10809.1"/>
    <property type="molecule type" value="Genomic_DNA"/>
</dbReference>
<organism evidence="1 2">
    <name type="scientific">Myxococcus fulvus</name>
    <dbReference type="NCBI Taxonomy" id="33"/>
    <lineage>
        <taxon>Bacteria</taxon>
        <taxon>Pseudomonadati</taxon>
        <taxon>Myxococcota</taxon>
        <taxon>Myxococcia</taxon>
        <taxon>Myxococcales</taxon>
        <taxon>Cystobacterineae</taxon>
        <taxon>Myxococcaceae</taxon>
        <taxon>Myxococcus</taxon>
    </lineage>
</organism>
<accession>A0A511T9H7</accession>
<gene>
    <name evidence="1" type="ORF">MFU01_58460</name>
</gene>
<dbReference type="STRING" id="1334629.MFUL124B02_06655"/>
<evidence type="ECO:0000313" key="1">
    <source>
        <dbReference type="EMBL" id="GEN10809.1"/>
    </source>
</evidence>
<protein>
    <submittedName>
        <fullName evidence="1">Uncharacterized protein</fullName>
    </submittedName>
</protein>
<dbReference type="Proteomes" id="UP000321514">
    <property type="component" value="Unassembled WGS sequence"/>
</dbReference>
<evidence type="ECO:0000313" key="2">
    <source>
        <dbReference type="Proteomes" id="UP000321514"/>
    </source>
</evidence>
<proteinExistence type="predicted"/>
<name>A0A511T9H7_MYXFU</name>
<reference evidence="1 2" key="1">
    <citation type="submission" date="2019-07" db="EMBL/GenBank/DDBJ databases">
        <title>Whole genome shotgun sequence of Myxococcus fulvus NBRC 100333.</title>
        <authorList>
            <person name="Hosoyama A."/>
            <person name="Uohara A."/>
            <person name="Ohji S."/>
            <person name="Ichikawa N."/>
        </authorList>
    </citation>
    <scope>NUCLEOTIDE SEQUENCE [LARGE SCALE GENOMIC DNA]</scope>
    <source>
        <strain evidence="1 2">NBRC 100333</strain>
    </source>
</reference>
<comment type="caution">
    <text evidence="1">The sequence shown here is derived from an EMBL/GenBank/DDBJ whole genome shotgun (WGS) entry which is preliminary data.</text>
</comment>
<dbReference type="AlphaFoldDB" id="A0A511T9H7"/>